<evidence type="ECO:0000259" key="8">
    <source>
        <dbReference type="Pfam" id="PF00206"/>
    </source>
</evidence>
<evidence type="ECO:0000256" key="2">
    <source>
        <dbReference type="ARBA" id="ARBA00004941"/>
    </source>
</evidence>
<dbReference type="PANTHER" id="PTHR43814">
    <property type="entry name" value="ARGININOSUCCINATE LYASE"/>
    <property type="match status" value="1"/>
</dbReference>
<dbReference type="OrthoDB" id="9769623at2"/>
<evidence type="ECO:0000256" key="5">
    <source>
        <dbReference type="ARBA" id="ARBA00022605"/>
    </source>
</evidence>
<dbReference type="FunFam" id="1.10.40.30:FF:000001">
    <property type="entry name" value="Argininosuccinate lyase"/>
    <property type="match status" value="1"/>
</dbReference>
<dbReference type="Pfam" id="PF00206">
    <property type="entry name" value="Lyase_1"/>
    <property type="match status" value="1"/>
</dbReference>
<dbReference type="PRINTS" id="PR00149">
    <property type="entry name" value="FUMRATELYASE"/>
</dbReference>
<dbReference type="InterPro" id="IPR000362">
    <property type="entry name" value="Fumarate_lyase_fam"/>
</dbReference>
<dbReference type="HAMAP" id="MF_00006">
    <property type="entry name" value="Arg_succ_lyase"/>
    <property type="match status" value="1"/>
</dbReference>
<dbReference type="STRING" id="83449.BON30_30250"/>
<evidence type="ECO:0000256" key="6">
    <source>
        <dbReference type="ARBA" id="ARBA00023239"/>
    </source>
</evidence>
<dbReference type="NCBIfam" id="TIGR00838">
    <property type="entry name" value="argH"/>
    <property type="match status" value="1"/>
</dbReference>
<keyword evidence="7" id="KW-0963">Cytoplasm</keyword>
<dbReference type="Gene3D" id="1.20.200.10">
    <property type="entry name" value="Fumarase/aspartase (Central domain)"/>
    <property type="match status" value="1"/>
</dbReference>
<feature type="domain" description="Argininosuccinate lyase C-terminal" evidence="9">
    <location>
        <begin position="364"/>
        <end position="432"/>
    </location>
</feature>
<dbReference type="InterPro" id="IPR024083">
    <property type="entry name" value="Fumarase/histidase_N"/>
</dbReference>
<dbReference type="SUPFAM" id="SSF48557">
    <property type="entry name" value="L-aspartase-like"/>
    <property type="match status" value="1"/>
</dbReference>
<dbReference type="Pfam" id="PF14698">
    <property type="entry name" value="ASL_C2"/>
    <property type="match status" value="1"/>
</dbReference>
<keyword evidence="4 7" id="KW-0055">Arginine biosynthesis</keyword>
<name>A0A1L9B3E4_9BACT</name>
<reference evidence="10 11" key="2">
    <citation type="submission" date="2016-12" db="EMBL/GenBank/DDBJ databases">
        <title>Draft Genome Sequence of Cystobacter ferrugineus Strain Cbfe23.</title>
        <authorList>
            <person name="Akbar S."/>
            <person name="Dowd S.E."/>
            <person name="Stevens D.C."/>
        </authorList>
    </citation>
    <scope>NUCLEOTIDE SEQUENCE [LARGE SCALE GENOMIC DNA]</scope>
    <source>
        <strain evidence="10 11">Cbfe23</strain>
    </source>
</reference>
<feature type="domain" description="Fumarate lyase N-terminal" evidence="8">
    <location>
        <begin position="20"/>
        <end position="301"/>
    </location>
</feature>
<comment type="similarity">
    <text evidence="7">Belongs to the lyase 1 family. Argininosuccinate lyase subfamily.</text>
</comment>
<sequence length="481" mass="51937">MTIAKTAASGGTGLHPEVLAFTSSLALDRALLREDLVGSLAHLTMLSRTRLIPSEDARAIREQLVAIWKAAQAGTLALPEEEDVHMAVEVEITRVLGERAGLLHTARSRNDQVALDLRLHVREKVAETLEVLATLIEGLAARAEAERGVILPSYTHRQRAQPISLAYQLCGYGAMFARDVDALGFVLQGVAALPLGVGAIGGTSLPIDREVTRELLRFSRLTMNGLDTVGDRDFALDFAYTAMRSLLHASRVATDFFDFSSPEFGFVKLDGEIACGSSMMPQKRNPDVFELIRGKAGRAVGNLTNLAVLVKGLPGGYNRDLQEDRQVLLETGPLLTSVLSMLHLALGKVYFDKDKCLAAVESDYMQATDVAEALAMKGIPFRTAYKATGALVRACQEKGLPLAQVTLELAQSVDARFDAEVLKSADPRRAVERKANAGGTGPASVEKQLVELKSHAARAREMARAIPRLATLFDSLQEAAL</sequence>
<evidence type="ECO:0000313" key="10">
    <source>
        <dbReference type="EMBL" id="OJH36791.1"/>
    </source>
</evidence>
<evidence type="ECO:0000256" key="4">
    <source>
        <dbReference type="ARBA" id="ARBA00022571"/>
    </source>
</evidence>
<dbReference type="InterPro" id="IPR020557">
    <property type="entry name" value="Fumarate_lyase_CS"/>
</dbReference>
<dbReference type="RefSeq" id="WP_071901946.1">
    <property type="nucleotide sequence ID" value="NZ_MPIN01000009.1"/>
</dbReference>
<dbReference type="GO" id="GO:0005829">
    <property type="term" value="C:cytosol"/>
    <property type="evidence" value="ECO:0007669"/>
    <property type="project" value="TreeGrafter"/>
</dbReference>
<dbReference type="UniPathway" id="UPA00068">
    <property type="reaction ID" value="UER00114"/>
</dbReference>
<evidence type="ECO:0000256" key="3">
    <source>
        <dbReference type="ARBA" id="ARBA00012338"/>
    </source>
</evidence>
<keyword evidence="6 7" id="KW-0456">Lyase</keyword>
<dbReference type="Gene3D" id="1.10.275.10">
    <property type="entry name" value="Fumarase/aspartase (N-terminal domain)"/>
    <property type="match status" value="1"/>
</dbReference>
<keyword evidence="5 7" id="KW-0028">Amino-acid biosynthesis</keyword>
<evidence type="ECO:0000256" key="7">
    <source>
        <dbReference type="HAMAP-Rule" id="MF_00006"/>
    </source>
</evidence>
<dbReference type="InterPro" id="IPR029419">
    <property type="entry name" value="Arg_succ_lyase_C"/>
</dbReference>
<dbReference type="FunFam" id="1.20.200.10:FF:000015">
    <property type="entry name" value="argininosuccinate lyase isoform X2"/>
    <property type="match status" value="1"/>
</dbReference>
<reference evidence="11" key="1">
    <citation type="submission" date="2016-11" db="EMBL/GenBank/DDBJ databases">
        <authorList>
            <person name="Shukria A."/>
            <person name="Stevens D.C."/>
        </authorList>
    </citation>
    <scope>NUCLEOTIDE SEQUENCE [LARGE SCALE GENOMIC DNA]</scope>
    <source>
        <strain evidence="11">Cbfe23</strain>
    </source>
</reference>
<protein>
    <recommendedName>
        <fullName evidence="3 7">Argininosuccinate lyase</fullName>
        <shortName evidence="7">ASAL</shortName>
        <ecNumber evidence="3 7">4.3.2.1</ecNumber>
    </recommendedName>
    <alternativeName>
        <fullName evidence="7">Arginosuccinase</fullName>
    </alternativeName>
</protein>
<evidence type="ECO:0000313" key="11">
    <source>
        <dbReference type="Proteomes" id="UP000182229"/>
    </source>
</evidence>
<dbReference type="InterPro" id="IPR008948">
    <property type="entry name" value="L-Aspartase-like"/>
</dbReference>
<proteinExistence type="inferred from homology"/>
<comment type="catalytic activity">
    <reaction evidence="1 7">
        <text>2-(N(omega)-L-arginino)succinate = fumarate + L-arginine</text>
        <dbReference type="Rhea" id="RHEA:24020"/>
        <dbReference type="ChEBI" id="CHEBI:29806"/>
        <dbReference type="ChEBI" id="CHEBI:32682"/>
        <dbReference type="ChEBI" id="CHEBI:57472"/>
        <dbReference type="EC" id="4.3.2.1"/>
    </reaction>
</comment>
<comment type="pathway">
    <text evidence="2 7">Amino-acid biosynthesis; L-arginine biosynthesis; L-arginine from L-ornithine and carbamoyl phosphate: step 3/3.</text>
</comment>
<evidence type="ECO:0000256" key="1">
    <source>
        <dbReference type="ARBA" id="ARBA00000985"/>
    </source>
</evidence>
<dbReference type="Proteomes" id="UP000182229">
    <property type="component" value="Unassembled WGS sequence"/>
</dbReference>
<dbReference type="PRINTS" id="PR00145">
    <property type="entry name" value="ARGSUCLYASE"/>
</dbReference>
<organism evidence="10 11">
    <name type="scientific">Cystobacter ferrugineus</name>
    <dbReference type="NCBI Taxonomy" id="83449"/>
    <lineage>
        <taxon>Bacteria</taxon>
        <taxon>Pseudomonadati</taxon>
        <taxon>Myxococcota</taxon>
        <taxon>Myxococcia</taxon>
        <taxon>Myxococcales</taxon>
        <taxon>Cystobacterineae</taxon>
        <taxon>Archangiaceae</taxon>
        <taxon>Cystobacter</taxon>
    </lineage>
</organism>
<accession>A0A1L9B3E4</accession>
<dbReference type="GO" id="GO:0004056">
    <property type="term" value="F:argininosuccinate lyase activity"/>
    <property type="evidence" value="ECO:0007669"/>
    <property type="project" value="UniProtKB-UniRule"/>
</dbReference>
<evidence type="ECO:0000259" key="9">
    <source>
        <dbReference type="Pfam" id="PF14698"/>
    </source>
</evidence>
<dbReference type="GO" id="GO:0042450">
    <property type="term" value="P:L-arginine biosynthetic process via ornithine"/>
    <property type="evidence" value="ECO:0007669"/>
    <property type="project" value="UniProtKB-UniRule"/>
</dbReference>
<comment type="caution">
    <text evidence="10">The sequence shown here is derived from an EMBL/GenBank/DDBJ whole genome shotgun (WGS) entry which is preliminary data.</text>
</comment>
<dbReference type="InterPro" id="IPR022761">
    <property type="entry name" value="Fumarate_lyase_N"/>
</dbReference>
<comment type="subcellular location">
    <subcellularLocation>
        <location evidence="7">Cytoplasm</location>
    </subcellularLocation>
</comment>
<dbReference type="CDD" id="cd01359">
    <property type="entry name" value="Argininosuccinate_lyase"/>
    <property type="match status" value="1"/>
</dbReference>
<dbReference type="PANTHER" id="PTHR43814:SF1">
    <property type="entry name" value="ARGININOSUCCINATE LYASE"/>
    <property type="match status" value="1"/>
</dbReference>
<dbReference type="PROSITE" id="PS00163">
    <property type="entry name" value="FUMARATE_LYASES"/>
    <property type="match status" value="1"/>
</dbReference>
<dbReference type="EMBL" id="MPIN01000009">
    <property type="protein sequence ID" value="OJH36791.1"/>
    <property type="molecule type" value="Genomic_DNA"/>
</dbReference>
<dbReference type="Gene3D" id="1.10.40.30">
    <property type="entry name" value="Fumarase/aspartase (C-terminal domain)"/>
    <property type="match status" value="1"/>
</dbReference>
<dbReference type="InterPro" id="IPR009049">
    <property type="entry name" value="Argininosuccinate_lyase"/>
</dbReference>
<keyword evidence="11" id="KW-1185">Reference proteome</keyword>
<dbReference type="AlphaFoldDB" id="A0A1L9B3E4"/>
<dbReference type="EC" id="4.3.2.1" evidence="3 7"/>
<gene>
    <name evidence="7" type="primary">argH</name>
    <name evidence="10" type="ORF">BON30_30250</name>
</gene>